<dbReference type="InterPro" id="IPR036390">
    <property type="entry name" value="WH_DNA-bd_sf"/>
</dbReference>
<keyword evidence="4" id="KW-0804">Transcription</keyword>
<dbReference type="GO" id="GO:0045892">
    <property type="term" value="P:negative regulation of DNA-templated transcription"/>
    <property type="evidence" value="ECO:0007669"/>
    <property type="project" value="InterPro"/>
</dbReference>
<evidence type="ECO:0000313" key="6">
    <source>
        <dbReference type="Proteomes" id="UP000188324"/>
    </source>
</evidence>
<reference evidence="5 6" key="1">
    <citation type="journal article" date="2016" name="Int. J. Syst. Evol. Microbiol.">
        <title>Tessaracoccus flavus sp. nov., isolated from the drainage system of a lindane-producing factory.</title>
        <authorList>
            <person name="Kumari R."/>
            <person name="Singh P."/>
            <person name="Schumann P."/>
            <person name="Lal R."/>
        </authorList>
    </citation>
    <scope>NUCLEOTIDE SEQUENCE [LARGE SCALE GENOMIC DNA]</scope>
    <source>
        <strain evidence="5 6">RP1T</strain>
    </source>
</reference>
<organism evidence="5 6">
    <name type="scientific">Tessaracoccus flavus</name>
    <dbReference type="NCBI Taxonomy" id="1610493"/>
    <lineage>
        <taxon>Bacteria</taxon>
        <taxon>Bacillati</taxon>
        <taxon>Actinomycetota</taxon>
        <taxon>Actinomycetes</taxon>
        <taxon>Propionibacteriales</taxon>
        <taxon>Propionibacteriaceae</taxon>
        <taxon>Tessaracoccus</taxon>
    </lineage>
</organism>
<dbReference type="InterPro" id="IPR036388">
    <property type="entry name" value="WH-like_DNA-bd_sf"/>
</dbReference>
<dbReference type="InterPro" id="IPR005650">
    <property type="entry name" value="BlaI_family"/>
</dbReference>
<keyword evidence="3" id="KW-0238">DNA-binding</keyword>
<accession>A0A1Q2CJD2</accession>
<dbReference type="Pfam" id="PF03965">
    <property type="entry name" value="Penicillinase_R"/>
    <property type="match status" value="1"/>
</dbReference>
<keyword evidence="6" id="KW-1185">Reference proteome</keyword>
<dbReference type="Gene3D" id="1.10.10.10">
    <property type="entry name" value="Winged helix-like DNA-binding domain superfamily/Winged helix DNA-binding domain"/>
    <property type="match status" value="1"/>
</dbReference>
<name>A0A1Q2CJD2_9ACTN</name>
<evidence type="ECO:0000256" key="4">
    <source>
        <dbReference type="ARBA" id="ARBA00023163"/>
    </source>
</evidence>
<dbReference type="EMBL" id="CP019605">
    <property type="protein sequence ID" value="AQP46160.1"/>
    <property type="molecule type" value="Genomic_DNA"/>
</dbReference>
<dbReference type="Proteomes" id="UP000188324">
    <property type="component" value="Chromosome"/>
</dbReference>
<evidence type="ECO:0000256" key="2">
    <source>
        <dbReference type="ARBA" id="ARBA00023015"/>
    </source>
</evidence>
<evidence type="ECO:0000256" key="3">
    <source>
        <dbReference type="ARBA" id="ARBA00023125"/>
    </source>
</evidence>
<dbReference type="KEGG" id="tfl:RPIT_12915"/>
<evidence type="ECO:0008006" key="7">
    <source>
        <dbReference type="Google" id="ProtNLM"/>
    </source>
</evidence>
<evidence type="ECO:0000256" key="1">
    <source>
        <dbReference type="ARBA" id="ARBA00011046"/>
    </source>
</evidence>
<sequence length="120" mass="13665">MGRMPSRGELEQRVMELLWASASPKTVAEVHQMLSEERELAYTTVMTVLDRLAKKNLVKRELVARAWQYVPRHSQAEVVTREMSMILDGLAPEVRVEALRRLSSRLQNEERAAMCGPSDG</sequence>
<dbReference type="GO" id="GO:0003677">
    <property type="term" value="F:DNA binding"/>
    <property type="evidence" value="ECO:0007669"/>
    <property type="project" value="UniProtKB-KW"/>
</dbReference>
<keyword evidence="2" id="KW-0805">Transcription regulation</keyword>
<dbReference type="AlphaFoldDB" id="A0A1Q2CJD2"/>
<comment type="similarity">
    <text evidence="1">Belongs to the BlaI transcriptional regulatory family.</text>
</comment>
<protein>
    <recommendedName>
        <fullName evidence="7">Transcriptional regulator</fullName>
    </recommendedName>
</protein>
<proteinExistence type="inferred from homology"/>
<gene>
    <name evidence="5" type="ORF">RPIT_12915</name>
</gene>
<evidence type="ECO:0000313" key="5">
    <source>
        <dbReference type="EMBL" id="AQP46160.1"/>
    </source>
</evidence>
<dbReference type="SUPFAM" id="SSF46785">
    <property type="entry name" value="Winged helix' DNA-binding domain"/>
    <property type="match status" value="1"/>
</dbReference>
<dbReference type="STRING" id="1610493.RPIT_12915"/>